<dbReference type="Gene3D" id="3.40.50.150">
    <property type="entry name" value="Vaccinia Virus protein VP39"/>
    <property type="match status" value="1"/>
</dbReference>
<proteinExistence type="predicted"/>
<dbReference type="OrthoDB" id="484536at2"/>
<evidence type="ECO:0000313" key="2">
    <source>
        <dbReference type="Proteomes" id="UP001165143"/>
    </source>
</evidence>
<dbReference type="InterPro" id="IPR029063">
    <property type="entry name" value="SAM-dependent_MTases_sf"/>
</dbReference>
<organism evidence="1 2">
    <name type="scientific">Kitasatospora phosalacinea</name>
    <dbReference type="NCBI Taxonomy" id="2065"/>
    <lineage>
        <taxon>Bacteria</taxon>
        <taxon>Bacillati</taxon>
        <taxon>Actinomycetota</taxon>
        <taxon>Actinomycetes</taxon>
        <taxon>Kitasatosporales</taxon>
        <taxon>Streptomycetaceae</taxon>
        <taxon>Kitasatospora</taxon>
    </lineage>
</organism>
<dbReference type="GO" id="GO:0016740">
    <property type="term" value="F:transferase activity"/>
    <property type="evidence" value="ECO:0007669"/>
    <property type="project" value="UniProtKB-KW"/>
</dbReference>
<dbReference type="AlphaFoldDB" id="A0A9W6PQF1"/>
<comment type="caution">
    <text evidence="1">The sequence shown here is derived from an EMBL/GenBank/DDBJ whole genome shotgun (WGS) entry which is preliminary data.</text>
</comment>
<dbReference type="Proteomes" id="UP001165143">
    <property type="component" value="Unassembled WGS sequence"/>
</dbReference>
<gene>
    <name evidence="1" type="ORF">Kpho01_70360</name>
</gene>
<dbReference type="PANTHER" id="PTHR43167:SF1">
    <property type="entry name" value="PUTATIVE (AFU_ORTHOLOGUE AFUA_6G01830)-RELATED"/>
    <property type="match status" value="1"/>
</dbReference>
<dbReference type="PANTHER" id="PTHR43167">
    <property type="entry name" value="PUTATIVE (AFU_ORTHOLOGUE AFUA_6G01830)-RELATED"/>
    <property type="match status" value="1"/>
</dbReference>
<dbReference type="EMBL" id="BSRX01000066">
    <property type="protein sequence ID" value="GLW59026.1"/>
    <property type="molecule type" value="Genomic_DNA"/>
</dbReference>
<protein>
    <submittedName>
        <fullName evidence="1">Transferase</fullName>
    </submittedName>
</protein>
<dbReference type="SUPFAM" id="SSF53335">
    <property type="entry name" value="S-adenosyl-L-methionine-dependent methyltransferases"/>
    <property type="match status" value="1"/>
</dbReference>
<name>A0A9W6PQF1_9ACTN</name>
<dbReference type="RefSeq" id="WP_033255470.1">
    <property type="nucleotide sequence ID" value="NZ_BSRX01000066.1"/>
</dbReference>
<reference evidence="1" key="1">
    <citation type="submission" date="2023-02" db="EMBL/GenBank/DDBJ databases">
        <title>Kitasatospora phosalacinea NBRC 14362.</title>
        <authorList>
            <person name="Ichikawa N."/>
            <person name="Sato H."/>
            <person name="Tonouchi N."/>
        </authorList>
    </citation>
    <scope>NUCLEOTIDE SEQUENCE</scope>
    <source>
        <strain evidence="1">NBRC 14362</strain>
    </source>
</reference>
<keyword evidence="1" id="KW-0808">Transferase</keyword>
<accession>A0A9W6PQF1</accession>
<evidence type="ECO:0000313" key="1">
    <source>
        <dbReference type="EMBL" id="GLW59026.1"/>
    </source>
</evidence>
<sequence length="202" mass="21013">MSVLGTSSHADTGTAALPEPVARAVELAAGAGFDQSCRPEHGRLLQALAAGAAPGGRIGETGTGYGVGLGWLLAGRRPGVRVVSVEREAERVAAVRELFADVPDLEVVHGDWTAIHPHGPFDLLVLDGGGNGKQTAAADPERLLTPGGTLVVDDLTPLTAWPPTYRGAPDTGRTVWYDHPALLTTEVRLAPDLATLLATRRP</sequence>